<keyword evidence="3" id="KW-1185">Reference proteome</keyword>
<dbReference type="EMBL" id="LSRL02000116">
    <property type="protein sequence ID" value="TDG44145.1"/>
    <property type="molecule type" value="Genomic_DNA"/>
</dbReference>
<accession>A0A484B8M9</accession>
<organism evidence="2 3">
    <name type="scientific">Drosophila navojoa</name>
    <name type="common">Fruit fly</name>
    <dbReference type="NCBI Taxonomy" id="7232"/>
    <lineage>
        <taxon>Eukaryota</taxon>
        <taxon>Metazoa</taxon>
        <taxon>Ecdysozoa</taxon>
        <taxon>Arthropoda</taxon>
        <taxon>Hexapoda</taxon>
        <taxon>Insecta</taxon>
        <taxon>Pterygota</taxon>
        <taxon>Neoptera</taxon>
        <taxon>Endopterygota</taxon>
        <taxon>Diptera</taxon>
        <taxon>Brachycera</taxon>
        <taxon>Muscomorpha</taxon>
        <taxon>Ephydroidea</taxon>
        <taxon>Drosophilidae</taxon>
        <taxon>Drosophila</taxon>
    </lineage>
</organism>
<comment type="caution">
    <text evidence="2">The sequence shown here is derived from an EMBL/GenBank/DDBJ whole genome shotgun (WGS) entry which is preliminary data.</text>
</comment>
<evidence type="ECO:0000313" key="3">
    <source>
        <dbReference type="Proteomes" id="UP000295192"/>
    </source>
</evidence>
<feature type="region of interest" description="Disordered" evidence="1">
    <location>
        <begin position="81"/>
        <end position="102"/>
    </location>
</feature>
<dbReference type="OMA" id="ARRNNAF"/>
<evidence type="ECO:0000256" key="1">
    <source>
        <dbReference type="SAM" id="MobiDB-lite"/>
    </source>
</evidence>
<reference evidence="2 3" key="1">
    <citation type="journal article" date="2019" name="J. Hered.">
        <title>An Improved Genome Assembly for Drosophila navojoa, the Basal Species in the mojavensis Cluster.</title>
        <authorList>
            <person name="Vanderlinde T."/>
            <person name="Dupim E.G."/>
            <person name="Nazario-Yepiz N.O."/>
            <person name="Carvalho A.B."/>
        </authorList>
    </citation>
    <scope>NUCLEOTIDE SEQUENCE [LARGE SCALE GENOMIC DNA]</scope>
    <source>
        <strain evidence="2">Navoj_Jal97</strain>
        <tissue evidence="2">Whole organism</tissue>
    </source>
</reference>
<protein>
    <submittedName>
        <fullName evidence="2">Uncharacterized protein</fullName>
    </submittedName>
</protein>
<dbReference type="Proteomes" id="UP000295192">
    <property type="component" value="Unassembled WGS sequence"/>
</dbReference>
<proteinExistence type="predicted"/>
<evidence type="ECO:0000313" key="2">
    <source>
        <dbReference type="EMBL" id="TDG44145.1"/>
    </source>
</evidence>
<name>A0A484B8M9_DRONA</name>
<sequence>MSDSFSNWMPSLNLIVNTEDDDEQNSDPFAQNRAVGSRLSLFQNDLNNLSPLPKLYPNAPVYGIGPLTDDEKRDIARRNNAFVPGPAEAESQEAAAQQNDAE</sequence>
<feature type="compositionally biased region" description="Low complexity" evidence="1">
    <location>
        <begin position="87"/>
        <end position="102"/>
    </location>
</feature>
<dbReference type="AlphaFoldDB" id="A0A484B8M9"/>
<gene>
    <name evidence="2" type="ORF">AWZ03_009422</name>
</gene>